<evidence type="ECO:0000313" key="3">
    <source>
        <dbReference type="Proteomes" id="UP001140074"/>
    </source>
</evidence>
<feature type="coiled-coil region" evidence="1">
    <location>
        <begin position="92"/>
        <end position="140"/>
    </location>
</feature>
<dbReference type="EMBL" id="JANBUY010000039">
    <property type="protein sequence ID" value="KAJ2866369.1"/>
    <property type="molecule type" value="Genomic_DNA"/>
</dbReference>
<accession>A0A9W8IQJ4</accession>
<protein>
    <submittedName>
        <fullName evidence="2">Uncharacterized protein</fullName>
    </submittedName>
</protein>
<organism evidence="2 3">
    <name type="scientific">Coemansia aciculifera</name>
    <dbReference type="NCBI Taxonomy" id="417176"/>
    <lineage>
        <taxon>Eukaryota</taxon>
        <taxon>Fungi</taxon>
        <taxon>Fungi incertae sedis</taxon>
        <taxon>Zoopagomycota</taxon>
        <taxon>Kickxellomycotina</taxon>
        <taxon>Kickxellomycetes</taxon>
        <taxon>Kickxellales</taxon>
        <taxon>Kickxellaceae</taxon>
        <taxon>Coemansia</taxon>
    </lineage>
</organism>
<dbReference type="AlphaFoldDB" id="A0A9W8IQJ4"/>
<comment type="caution">
    <text evidence="2">The sequence shown here is derived from an EMBL/GenBank/DDBJ whole genome shotgun (WGS) entry which is preliminary data.</text>
</comment>
<keyword evidence="1" id="KW-0175">Coiled coil</keyword>
<gene>
    <name evidence="2" type="ORF">GGH94_001560</name>
</gene>
<dbReference type="Proteomes" id="UP001140074">
    <property type="component" value="Unassembled WGS sequence"/>
</dbReference>
<sequence>MSSFLKKVTRSARKTGHAVGFVLGLKNTFSTPSVSVTISVRQTSSHSATTPIRNEYEDDEVASEWPEPVAVRSLSVTAAIFEARKKVSEYVNADTEERKKEVECVNVEMEERERIVQLEIVRFERAIERANSDMEEHKKAVQYEIARVKERERAAKRVFVSAEAFKKAVNCVIVRIDERKEELARAYDTIKKYEDNIKRIGADIKERKCAVKERECAVKKREEAAHNAMATIKGYTTIKQATSLGKALKTHMEASMLSPSAVVAASKIIKSFEFAVGKVESHEETGDAVEEIEVLGNTIIFAKRLLEALRAISHAQAVGRKLNKRKETATKFEAAIAAEALLFLACAVTFVDTKLENVVNGMAFGDRALKNLKTDIARSERYLDVISRPCHY</sequence>
<evidence type="ECO:0000256" key="1">
    <source>
        <dbReference type="SAM" id="Coils"/>
    </source>
</evidence>
<proteinExistence type="predicted"/>
<name>A0A9W8IQJ4_9FUNG</name>
<evidence type="ECO:0000313" key="2">
    <source>
        <dbReference type="EMBL" id="KAJ2866369.1"/>
    </source>
</evidence>
<reference evidence="2" key="1">
    <citation type="submission" date="2022-07" db="EMBL/GenBank/DDBJ databases">
        <title>Phylogenomic reconstructions and comparative analyses of Kickxellomycotina fungi.</title>
        <authorList>
            <person name="Reynolds N.K."/>
            <person name="Stajich J.E."/>
            <person name="Barry K."/>
            <person name="Grigoriev I.V."/>
            <person name="Crous P."/>
            <person name="Smith M.E."/>
        </authorList>
    </citation>
    <scope>NUCLEOTIDE SEQUENCE</scope>
    <source>
        <strain evidence="2">RSA 476</strain>
    </source>
</reference>
<keyword evidence="3" id="KW-1185">Reference proteome</keyword>